<feature type="transmembrane region" description="Helical" evidence="1">
    <location>
        <begin position="113"/>
        <end position="132"/>
    </location>
</feature>
<evidence type="ECO:0000313" key="3">
    <source>
        <dbReference type="Proteomes" id="UP001200145"/>
    </source>
</evidence>
<gene>
    <name evidence="2" type="ORF">L0U88_04100</name>
</gene>
<dbReference type="RefSeq" id="WP_234864337.1">
    <property type="nucleotide sequence ID" value="NZ_JAKEVY010000001.1"/>
</dbReference>
<keyword evidence="3" id="KW-1185">Reference proteome</keyword>
<organism evidence="2 3">
    <name type="scientific">Flavihumibacter fluminis</name>
    <dbReference type="NCBI Taxonomy" id="2909236"/>
    <lineage>
        <taxon>Bacteria</taxon>
        <taxon>Pseudomonadati</taxon>
        <taxon>Bacteroidota</taxon>
        <taxon>Chitinophagia</taxon>
        <taxon>Chitinophagales</taxon>
        <taxon>Chitinophagaceae</taxon>
        <taxon>Flavihumibacter</taxon>
    </lineage>
</organism>
<dbReference type="InterPro" id="IPR046487">
    <property type="entry name" value="DUF6580"/>
</dbReference>
<keyword evidence="1" id="KW-0472">Membrane</keyword>
<keyword evidence="1" id="KW-0812">Transmembrane</keyword>
<accession>A0ABS9BDX6</accession>
<reference evidence="2 3" key="1">
    <citation type="submission" date="2022-01" db="EMBL/GenBank/DDBJ databases">
        <title>Flavihumibacter sp. nov., isolated from sediment of a river.</title>
        <authorList>
            <person name="Liu H."/>
        </authorList>
    </citation>
    <scope>NUCLEOTIDE SEQUENCE [LARGE SCALE GENOMIC DNA]</scope>
    <source>
        <strain evidence="2 3">RY-1</strain>
    </source>
</reference>
<dbReference type="EMBL" id="JAKEVY010000001">
    <property type="protein sequence ID" value="MCF1713810.1"/>
    <property type="molecule type" value="Genomic_DNA"/>
</dbReference>
<comment type="caution">
    <text evidence="2">The sequence shown here is derived from an EMBL/GenBank/DDBJ whole genome shotgun (WGS) entry which is preliminary data.</text>
</comment>
<dbReference type="Pfam" id="PF20221">
    <property type="entry name" value="DUF6580"/>
    <property type="match status" value="1"/>
</dbReference>
<feature type="transmembrane region" description="Helical" evidence="1">
    <location>
        <begin position="28"/>
        <end position="45"/>
    </location>
</feature>
<feature type="transmembrane region" description="Helical" evidence="1">
    <location>
        <begin position="81"/>
        <end position="101"/>
    </location>
</feature>
<feature type="transmembrane region" description="Helical" evidence="1">
    <location>
        <begin position="52"/>
        <end position="69"/>
    </location>
</feature>
<evidence type="ECO:0000313" key="2">
    <source>
        <dbReference type="EMBL" id="MCF1713810.1"/>
    </source>
</evidence>
<keyword evidence="1" id="KW-1133">Transmembrane helix</keyword>
<feature type="transmembrane region" description="Helical" evidence="1">
    <location>
        <begin position="152"/>
        <end position="176"/>
    </location>
</feature>
<protein>
    <recommendedName>
        <fullName evidence="4">Membrane protein YhhN</fullName>
    </recommendedName>
</protein>
<evidence type="ECO:0000256" key="1">
    <source>
        <dbReference type="SAM" id="Phobius"/>
    </source>
</evidence>
<evidence type="ECO:0008006" key="4">
    <source>
        <dbReference type="Google" id="ProtNLM"/>
    </source>
</evidence>
<name>A0ABS9BDX6_9BACT</name>
<proteinExistence type="predicted"/>
<dbReference type="Proteomes" id="UP001200145">
    <property type="component" value="Unassembled WGS sequence"/>
</dbReference>
<sequence>MKLNKSLIVSFVLLIVVAAVYRIIPSRPFGFAPQLAMAIFGGALIRDKKWAFALPIFSMFLSDLLYHGLYKAGITTTQGFYSGQVLNYALFALMTVIGFYIKKINVLQVGLASVAAPTVYFLLSNFSVWVFGGGWGHPKSFAGLMATYIDGLPFYPISVYSTLFFSLLLFGGYYLLYGNKKVELA</sequence>